<evidence type="ECO:0000313" key="2">
    <source>
        <dbReference type="EMBL" id="KAH8486495.1"/>
    </source>
</evidence>
<organism evidence="2 3">
    <name type="scientific">Populus deltoides</name>
    <name type="common">Eastern poplar</name>
    <name type="synonym">Eastern cottonwood</name>
    <dbReference type="NCBI Taxonomy" id="3696"/>
    <lineage>
        <taxon>Eukaryota</taxon>
        <taxon>Viridiplantae</taxon>
        <taxon>Streptophyta</taxon>
        <taxon>Embryophyta</taxon>
        <taxon>Tracheophyta</taxon>
        <taxon>Spermatophyta</taxon>
        <taxon>Magnoliopsida</taxon>
        <taxon>eudicotyledons</taxon>
        <taxon>Gunneridae</taxon>
        <taxon>Pentapetalae</taxon>
        <taxon>rosids</taxon>
        <taxon>fabids</taxon>
        <taxon>Malpighiales</taxon>
        <taxon>Salicaceae</taxon>
        <taxon>Saliceae</taxon>
        <taxon>Populus</taxon>
    </lineage>
</organism>
<gene>
    <name evidence="2" type="ORF">H0E87_025488</name>
</gene>
<proteinExistence type="predicted"/>
<feature type="compositionally biased region" description="Polar residues" evidence="1">
    <location>
        <begin position="54"/>
        <end position="67"/>
    </location>
</feature>
<evidence type="ECO:0000313" key="3">
    <source>
        <dbReference type="Proteomes" id="UP000807159"/>
    </source>
</evidence>
<feature type="non-terminal residue" evidence="2">
    <location>
        <position position="1"/>
    </location>
</feature>
<name>A0A8T2WYQ4_POPDE</name>
<evidence type="ECO:0000256" key="1">
    <source>
        <dbReference type="SAM" id="MobiDB-lite"/>
    </source>
</evidence>
<comment type="caution">
    <text evidence="2">The sequence shown here is derived from an EMBL/GenBank/DDBJ whole genome shotgun (WGS) entry which is preliminary data.</text>
</comment>
<dbReference type="AlphaFoldDB" id="A0A8T2WYQ4"/>
<accession>A0A8T2WYQ4</accession>
<keyword evidence="3" id="KW-1185">Reference proteome</keyword>
<sequence>NFIDSSSWGHSIHQEQRNPETRRAWTFYKLIGASYHALASALIKSRGIQKQGSQVVRPQYGVSQSSWTKRDANNKPGEEEKNRANVTLQGAAAGQMEVQRKGRRMEAVLAERLRAGTMRSWLMGCIVAGWERKMCGGRACVGTKKRGAGLGSWGNGGCWCGSCFG</sequence>
<protein>
    <submittedName>
        <fullName evidence="2">Uncharacterized protein</fullName>
    </submittedName>
</protein>
<dbReference type="Proteomes" id="UP000807159">
    <property type="component" value="Chromosome 15"/>
</dbReference>
<feature type="region of interest" description="Disordered" evidence="1">
    <location>
        <begin position="54"/>
        <end position="82"/>
    </location>
</feature>
<reference evidence="2" key="1">
    <citation type="journal article" date="2021" name="J. Hered.">
        <title>Genome Assembly of Salicaceae Populus deltoides (Eastern Cottonwood) I-69 Based on Nanopore Sequencing and Hi-C Technologies.</title>
        <authorList>
            <person name="Bai S."/>
            <person name="Wu H."/>
            <person name="Zhang J."/>
            <person name="Pan Z."/>
            <person name="Zhao W."/>
            <person name="Li Z."/>
            <person name="Tong C."/>
        </authorList>
    </citation>
    <scope>NUCLEOTIDE SEQUENCE</scope>
    <source>
        <tissue evidence="2">Leaf</tissue>
    </source>
</reference>
<dbReference type="EMBL" id="JACEGQ020000015">
    <property type="protein sequence ID" value="KAH8486495.1"/>
    <property type="molecule type" value="Genomic_DNA"/>
</dbReference>
<feature type="compositionally biased region" description="Basic and acidic residues" evidence="1">
    <location>
        <begin position="68"/>
        <end position="82"/>
    </location>
</feature>